<accession>A0A5R9J8Y1</accession>
<protein>
    <submittedName>
        <fullName evidence="1">Uncharacterized protein</fullName>
    </submittedName>
</protein>
<gene>
    <name evidence="1" type="ORF">FE263_21055</name>
</gene>
<keyword evidence="2" id="KW-1185">Reference proteome</keyword>
<dbReference type="AlphaFoldDB" id="A0A5R9J8Y1"/>
<proteinExistence type="predicted"/>
<comment type="caution">
    <text evidence="1">The sequence shown here is derived from an EMBL/GenBank/DDBJ whole genome shotgun (WGS) entry which is preliminary data.</text>
</comment>
<dbReference type="Proteomes" id="UP000305654">
    <property type="component" value="Unassembled WGS sequence"/>
</dbReference>
<dbReference type="InterPro" id="IPR041197">
    <property type="entry name" value="LD_cluster3"/>
</dbReference>
<name>A0A5R9J8Y1_9PROT</name>
<sequence length="210" mass="23055">MSSGSGPRVFLSASVPLPTRNPTYFATVDVLAIRDAVRALAIAVAEQEAELVFGGHPAITPMIRLQVTQTGARVGDHFVLFQSRFFTSTFPRDNASFERVELVDAVPNDRNASLLRLREAMFAKPFDIGIFIGGMEGVEDEYEMFLQRHPAARVFPVASTGAAAAELFDRDPDLQREHPELRDEISYLTLMRGLIGPSLSPTYTLSGPSI</sequence>
<dbReference type="OrthoDB" id="5525437at2"/>
<dbReference type="EMBL" id="VCDI01000012">
    <property type="protein sequence ID" value="TLU70678.1"/>
    <property type="molecule type" value="Genomic_DNA"/>
</dbReference>
<organism evidence="1 2">
    <name type="scientific">Lichenicoccus roseus</name>
    <dbReference type="NCBI Taxonomy" id="2683649"/>
    <lineage>
        <taxon>Bacteria</taxon>
        <taxon>Pseudomonadati</taxon>
        <taxon>Pseudomonadota</taxon>
        <taxon>Alphaproteobacteria</taxon>
        <taxon>Acetobacterales</taxon>
        <taxon>Acetobacteraceae</taxon>
        <taxon>Lichenicoccus</taxon>
    </lineage>
</organism>
<evidence type="ECO:0000313" key="2">
    <source>
        <dbReference type="Proteomes" id="UP000305654"/>
    </source>
</evidence>
<evidence type="ECO:0000313" key="1">
    <source>
        <dbReference type="EMBL" id="TLU70678.1"/>
    </source>
</evidence>
<reference evidence="1 2" key="1">
    <citation type="submission" date="2019-05" db="EMBL/GenBank/DDBJ databases">
        <authorList>
            <person name="Pankratov T."/>
            <person name="Grouzdev D."/>
        </authorList>
    </citation>
    <scope>NUCLEOTIDE SEQUENCE [LARGE SCALE GENOMIC DNA]</scope>
    <source>
        <strain evidence="1 2">KEBCLARHB70R</strain>
    </source>
</reference>
<dbReference type="Pfam" id="PF18180">
    <property type="entry name" value="LD_cluster3"/>
    <property type="match status" value="1"/>
</dbReference>